<accession>A0ABT3IHY1</accession>
<dbReference type="Proteomes" id="UP001207742">
    <property type="component" value="Unassembled WGS sequence"/>
</dbReference>
<protein>
    <submittedName>
        <fullName evidence="2">Hydroxymyristoyl-ACP dehydratase</fullName>
    </submittedName>
</protein>
<dbReference type="EMBL" id="JAPDNS010000001">
    <property type="protein sequence ID" value="MCW3483562.1"/>
    <property type="molecule type" value="Genomic_DNA"/>
</dbReference>
<dbReference type="InterPro" id="IPR013114">
    <property type="entry name" value="FabA_FabZ"/>
</dbReference>
<dbReference type="PANTHER" id="PTHR30272">
    <property type="entry name" value="3-HYDROXYACYL-[ACYL-CARRIER-PROTEIN] DEHYDRATASE"/>
    <property type="match status" value="1"/>
</dbReference>
<keyword evidence="3" id="KW-1185">Reference proteome</keyword>
<reference evidence="2 3" key="1">
    <citation type="submission" date="2022-10" db="EMBL/GenBank/DDBJ databases">
        <title>Chitinophaga nivalis PC15 sp. nov., isolated from Pyeongchang county, South Korea.</title>
        <authorList>
            <person name="Trinh H.N."/>
        </authorList>
    </citation>
    <scope>NUCLEOTIDE SEQUENCE [LARGE SCALE GENOMIC DNA]</scope>
    <source>
        <strain evidence="2 3">PC14</strain>
    </source>
</reference>
<name>A0ABT3IHY1_9BACT</name>
<dbReference type="Gene3D" id="3.10.129.10">
    <property type="entry name" value="Hotdog Thioesterase"/>
    <property type="match status" value="1"/>
</dbReference>
<dbReference type="RefSeq" id="WP_264729020.1">
    <property type="nucleotide sequence ID" value="NZ_JAPDNR010000001.1"/>
</dbReference>
<keyword evidence="1" id="KW-0456">Lyase</keyword>
<dbReference type="CDD" id="cd00493">
    <property type="entry name" value="FabA_FabZ"/>
    <property type="match status" value="1"/>
</dbReference>
<organism evidence="2 3">
    <name type="scientific">Chitinophaga nivalis</name>
    <dbReference type="NCBI Taxonomy" id="2991709"/>
    <lineage>
        <taxon>Bacteria</taxon>
        <taxon>Pseudomonadati</taxon>
        <taxon>Bacteroidota</taxon>
        <taxon>Chitinophagia</taxon>
        <taxon>Chitinophagales</taxon>
        <taxon>Chitinophagaceae</taxon>
        <taxon>Chitinophaga</taxon>
    </lineage>
</organism>
<dbReference type="SUPFAM" id="SSF54637">
    <property type="entry name" value="Thioesterase/thiol ester dehydrase-isomerase"/>
    <property type="match status" value="1"/>
</dbReference>
<dbReference type="PANTHER" id="PTHR30272:SF1">
    <property type="entry name" value="3-HYDROXYACYL-[ACYL-CARRIER-PROTEIN] DEHYDRATASE"/>
    <property type="match status" value="1"/>
</dbReference>
<comment type="caution">
    <text evidence="2">The sequence shown here is derived from an EMBL/GenBank/DDBJ whole genome shotgun (WGS) entry which is preliminary data.</text>
</comment>
<evidence type="ECO:0000313" key="2">
    <source>
        <dbReference type="EMBL" id="MCW3483562.1"/>
    </source>
</evidence>
<evidence type="ECO:0000313" key="3">
    <source>
        <dbReference type="Proteomes" id="UP001207742"/>
    </source>
</evidence>
<gene>
    <name evidence="2" type="ORF">OL497_06640</name>
</gene>
<sequence>MDTTDIIARLPFAAPFLFVDTLEHIDEEKVIGSYTFRADLAFYAGHFKQYPVTPGVLLTEMMAQTGLACLAIYLTRHEPPEREATCMMTAVNVAFLLPVFPGEKVTVTAEKIYFRFGKLKCKVSLRNEAHQEVCNGTIEGMLINSAHA</sequence>
<evidence type="ECO:0000256" key="1">
    <source>
        <dbReference type="ARBA" id="ARBA00023239"/>
    </source>
</evidence>
<dbReference type="Pfam" id="PF07977">
    <property type="entry name" value="FabA"/>
    <property type="match status" value="1"/>
</dbReference>
<dbReference type="InterPro" id="IPR029069">
    <property type="entry name" value="HotDog_dom_sf"/>
</dbReference>
<proteinExistence type="predicted"/>